<sequence>MDSKLQYIILLLNLLLLILLLGLNIYQYIYYDSCEESIKNNIIYFENDIISERPTLINKWNKDTIYWNLCGFINNNIIAESKFIYLVNKTMNIWNSIIPINILKSFNRNPDIKIYLEWSTYGYTFVKYPPDSEITIIINNIKNELELELILLHSIGHALGLPHLDGYSIMNKNLNSYNITKTDIEYIKLLYTHSNKCMSNINQIVIKVEDDIPSIENIKFNEL</sequence>
<dbReference type="EMBL" id="AP013055">
    <property type="protein sequence ID" value="BAO49380.1"/>
    <property type="molecule type" value="Genomic_DNA"/>
</dbReference>
<dbReference type="SUPFAM" id="SSF55486">
    <property type="entry name" value="Metalloproteases ('zincins'), catalytic domain"/>
    <property type="match status" value="1"/>
</dbReference>
<evidence type="ECO:0000256" key="4">
    <source>
        <dbReference type="ARBA" id="ARBA00022833"/>
    </source>
</evidence>
<dbReference type="EMBL" id="AP013055">
    <property type="protein sequence ID" value="BAO49604.1"/>
    <property type="molecule type" value="Genomic_DNA"/>
</dbReference>
<dbReference type="Proteomes" id="UP000174145">
    <property type="component" value="Segment"/>
</dbReference>
<dbReference type="RefSeq" id="YP_009001493.1">
    <property type="nucleotide sequence ID" value="NC_023426.1"/>
</dbReference>
<evidence type="ECO:0000256" key="3">
    <source>
        <dbReference type="ARBA" id="ARBA00022801"/>
    </source>
</evidence>
<dbReference type="InterPro" id="IPR024079">
    <property type="entry name" value="MetalloPept_cat_dom_sf"/>
</dbReference>
<organism evidence="7 8">
    <name type="scientific">Alphaentomopoxvirus acuprea</name>
    <dbReference type="NCBI Taxonomy" id="62099"/>
    <lineage>
        <taxon>Viruses</taxon>
        <taxon>Varidnaviria</taxon>
        <taxon>Bamfordvirae</taxon>
        <taxon>Nucleocytoviricota</taxon>
        <taxon>Pokkesviricetes</taxon>
        <taxon>Chitovirales</taxon>
        <taxon>Poxviridae</taxon>
        <taxon>Entomopoxvirinae</taxon>
        <taxon>Alphaentomopoxvirus</taxon>
    </lineage>
</organism>
<evidence type="ECO:0000256" key="2">
    <source>
        <dbReference type="ARBA" id="ARBA00022723"/>
    </source>
</evidence>
<dbReference type="GO" id="GO:0006508">
    <property type="term" value="P:proteolysis"/>
    <property type="evidence" value="ECO:0007669"/>
    <property type="project" value="UniProtKB-KW"/>
</dbReference>
<keyword evidence="5" id="KW-0472">Membrane</keyword>
<evidence type="ECO:0000256" key="5">
    <source>
        <dbReference type="SAM" id="Phobius"/>
    </source>
</evidence>
<keyword evidence="8" id="KW-1185">Reference proteome</keyword>
<dbReference type="GeneID" id="18263673"/>
<dbReference type="InterPro" id="IPR001818">
    <property type="entry name" value="Pept_M10_metallopeptidase"/>
</dbReference>
<feature type="transmembrane region" description="Helical" evidence="5">
    <location>
        <begin position="7"/>
        <end position="29"/>
    </location>
</feature>
<dbReference type="KEGG" id="vg:18263449"/>
<dbReference type="Gene3D" id="3.40.390.10">
    <property type="entry name" value="Collagenase (Catalytic Domain)"/>
    <property type="match status" value="1"/>
</dbReference>
<dbReference type="RefSeq" id="YP_009001717.1">
    <property type="nucleotide sequence ID" value="NC_023426.1"/>
</dbReference>
<keyword evidence="4" id="KW-0862">Zinc</keyword>
<feature type="domain" description="Peptidase M10 metallopeptidase" evidence="6">
    <location>
        <begin position="139"/>
        <end position="191"/>
    </location>
</feature>
<evidence type="ECO:0000313" key="7">
    <source>
        <dbReference type="EMBL" id="BAO49604.1"/>
    </source>
</evidence>
<reference evidence="7 8" key="1">
    <citation type="journal article" date="2014" name="Virology">
        <title>The complete genome sequence of the Alphaentomopoxvirus Anomala cuprea entomopoxvirus, including its terminal hairpin loop sequences, suggests a potentially unique mode of apoptosis inhibition and mode of DNA replication.</title>
        <authorList>
            <person name="Mitsuhashi W."/>
            <person name="Miyamoto K."/>
            <person name="Wada S."/>
        </authorList>
    </citation>
    <scope>NUCLEOTIDE SEQUENCE [LARGE SCALE GENOMIC DNA]</scope>
    <source>
        <strain evidence="7">CV6M</strain>
    </source>
</reference>
<keyword evidence="5" id="KW-1133">Transmembrane helix</keyword>
<dbReference type="GO" id="GO:0004222">
    <property type="term" value="F:metalloendopeptidase activity"/>
    <property type="evidence" value="ECO:0007669"/>
    <property type="project" value="InterPro"/>
</dbReference>
<dbReference type="Pfam" id="PF00413">
    <property type="entry name" value="Peptidase_M10"/>
    <property type="match status" value="1"/>
</dbReference>
<evidence type="ECO:0000256" key="1">
    <source>
        <dbReference type="ARBA" id="ARBA00022670"/>
    </source>
</evidence>
<evidence type="ECO:0000313" key="8">
    <source>
        <dbReference type="Proteomes" id="UP000174145"/>
    </source>
</evidence>
<keyword evidence="2" id="KW-0479">Metal-binding</keyword>
<proteinExistence type="predicted"/>
<keyword evidence="3" id="KW-0378">Hydrolase</keyword>
<protein>
    <recommendedName>
        <fullName evidence="6">Peptidase M10 metallopeptidase domain-containing protein</fullName>
    </recommendedName>
</protein>
<dbReference type="GO" id="GO:0008270">
    <property type="term" value="F:zinc ion binding"/>
    <property type="evidence" value="ECO:0007669"/>
    <property type="project" value="InterPro"/>
</dbReference>
<dbReference type="KEGG" id="vg:18263673"/>
<dbReference type="GeneID" id="18263449"/>
<name>W6JPN8_9POXV</name>
<evidence type="ECO:0000259" key="6">
    <source>
        <dbReference type="Pfam" id="PF00413"/>
    </source>
</evidence>
<keyword evidence="5" id="KW-0812">Transmembrane</keyword>
<keyword evidence="1" id="KW-0645">Protease</keyword>
<accession>W6JPN8</accession>
<dbReference type="GO" id="GO:0031012">
    <property type="term" value="C:extracellular matrix"/>
    <property type="evidence" value="ECO:0007669"/>
    <property type="project" value="InterPro"/>
</dbReference>